<organism evidence="1 2">
    <name type="scientific">Hymenobacter negativus</name>
    <dbReference type="NCBI Taxonomy" id="2795026"/>
    <lineage>
        <taxon>Bacteria</taxon>
        <taxon>Pseudomonadati</taxon>
        <taxon>Bacteroidota</taxon>
        <taxon>Cytophagia</taxon>
        <taxon>Cytophagales</taxon>
        <taxon>Hymenobacteraceae</taxon>
        <taxon>Hymenobacter</taxon>
    </lineage>
</organism>
<dbReference type="Proteomes" id="UP000664369">
    <property type="component" value="Unassembled WGS sequence"/>
</dbReference>
<protein>
    <submittedName>
        <fullName evidence="1">Uncharacterized protein</fullName>
    </submittedName>
</protein>
<name>A0ABS3QA84_9BACT</name>
<gene>
    <name evidence="1" type="ORF">J4E00_02480</name>
</gene>
<reference evidence="1 2" key="1">
    <citation type="submission" date="2021-03" db="EMBL/GenBank/DDBJ databases">
        <authorList>
            <person name="Kim M.K."/>
        </authorList>
    </citation>
    <scope>NUCLEOTIDE SEQUENCE [LARGE SCALE GENOMIC DNA]</scope>
    <source>
        <strain evidence="1 2">BT442</strain>
    </source>
</reference>
<dbReference type="RefSeq" id="WP_208173423.1">
    <property type="nucleotide sequence ID" value="NZ_JAGETZ010000001.1"/>
</dbReference>
<keyword evidence="2" id="KW-1185">Reference proteome</keyword>
<dbReference type="EMBL" id="JAGETZ010000001">
    <property type="protein sequence ID" value="MBO2007898.1"/>
    <property type="molecule type" value="Genomic_DNA"/>
</dbReference>
<evidence type="ECO:0000313" key="2">
    <source>
        <dbReference type="Proteomes" id="UP000664369"/>
    </source>
</evidence>
<accession>A0ABS3QA84</accession>
<sequence>MNKIEYLDDNLKAVDLEMTTADLPEIDRQLAGIQVQGERLDVGLLSMPE</sequence>
<comment type="caution">
    <text evidence="1">The sequence shown here is derived from an EMBL/GenBank/DDBJ whole genome shotgun (WGS) entry which is preliminary data.</text>
</comment>
<evidence type="ECO:0000313" key="1">
    <source>
        <dbReference type="EMBL" id="MBO2007898.1"/>
    </source>
</evidence>
<proteinExistence type="predicted"/>